<dbReference type="eggNOG" id="COG1538">
    <property type="taxonomic scope" value="Bacteria"/>
</dbReference>
<accession>B8ESY9</accession>
<dbReference type="Proteomes" id="UP000002257">
    <property type="component" value="Chromosome"/>
</dbReference>
<evidence type="ECO:0000313" key="5">
    <source>
        <dbReference type="Proteomes" id="UP000002257"/>
    </source>
</evidence>
<dbReference type="InterPro" id="IPR028351">
    <property type="entry name" value="CyaE"/>
</dbReference>
<reference evidence="4 5" key="1">
    <citation type="journal article" date="2010" name="J. Bacteriol.">
        <title>Complete genome sequence of the aerobic facultative methanotroph Methylocella silvestris BL2.</title>
        <authorList>
            <person name="Chen Y."/>
            <person name="Crombie A."/>
            <person name="Rahman M.T."/>
            <person name="Dedysh S.N."/>
            <person name="Liesack W."/>
            <person name="Stott M.B."/>
            <person name="Alam M."/>
            <person name="Theisen A.R."/>
            <person name="Murrell J.C."/>
            <person name="Dunfield P.F."/>
        </authorList>
    </citation>
    <scope>NUCLEOTIDE SEQUENCE [LARGE SCALE GENOMIC DNA]</scope>
    <source>
        <strain evidence="5">DSM 15510 / CIP 108128 / LMG 27833 / NCIMB 13906 / BL2</strain>
    </source>
</reference>
<organism evidence="4 5">
    <name type="scientific">Methylocella silvestris (strain DSM 15510 / CIP 108128 / LMG 27833 / NCIMB 13906 / BL2)</name>
    <dbReference type="NCBI Taxonomy" id="395965"/>
    <lineage>
        <taxon>Bacteria</taxon>
        <taxon>Pseudomonadati</taxon>
        <taxon>Pseudomonadota</taxon>
        <taxon>Alphaproteobacteria</taxon>
        <taxon>Hyphomicrobiales</taxon>
        <taxon>Beijerinckiaceae</taxon>
        <taxon>Methylocella</taxon>
    </lineage>
</organism>
<dbReference type="GO" id="GO:0031640">
    <property type="term" value="P:killing of cells of another organism"/>
    <property type="evidence" value="ECO:0007669"/>
    <property type="project" value="UniProtKB-KW"/>
</dbReference>
<keyword evidence="2" id="KW-0204">Cytolysis</keyword>
<dbReference type="EMBL" id="CP001280">
    <property type="protein sequence ID" value="ACK51127.1"/>
    <property type="molecule type" value="Genomic_DNA"/>
</dbReference>
<keyword evidence="3" id="KW-0732">Signal</keyword>
<dbReference type="GO" id="GO:0015562">
    <property type="term" value="F:efflux transmembrane transporter activity"/>
    <property type="evidence" value="ECO:0007669"/>
    <property type="project" value="InterPro"/>
</dbReference>
<name>B8ESY9_METSB</name>
<dbReference type="AlphaFoldDB" id="B8ESY9"/>
<dbReference type="PANTHER" id="PTHR30203">
    <property type="entry name" value="OUTER MEMBRANE CATION EFFLUX PROTEIN"/>
    <property type="match status" value="1"/>
</dbReference>
<dbReference type="Gene3D" id="1.20.1600.10">
    <property type="entry name" value="Outer membrane efflux proteins (OEP)"/>
    <property type="match status" value="1"/>
</dbReference>
<evidence type="ECO:0000313" key="4">
    <source>
        <dbReference type="EMBL" id="ACK51127.1"/>
    </source>
</evidence>
<dbReference type="PANTHER" id="PTHR30203:SF29">
    <property type="entry name" value="PROTEIN CYAE"/>
    <property type="match status" value="1"/>
</dbReference>
<keyword evidence="2" id="KW-0998">Cell outer membrane</keyword>
<dbReference type="KEGG" id="msl:Msil_2191"/>
<comment type="similarity">
    <text evidence="1 2">Belongs to the outer membrane factor (OMF) (TC 1.B.17) family.</text>
</comment>
<dbReference type="PROSITE" id="PS51257">
    <property type="entry name" value="PROKAR_LIPOPROTEIN"/>
    <property type="match status" value="1"/>
</dbReference>
<dbReference type="PIRSF" id="PIRSF001892">
    <property type="entry name" value="CyaE"/>
    <property type="match status" value="1"/>
</dbReference>
<dbReference type="OrthoDB" id="5296315at2"/>
<dbReference type="HOGENOM" id="CLU_012817_10_2_5"/>
<comment type="subcellular location">
    <subcellularLocation>
        <location evidence="2">Cell outer membrane</location>
        <topology evidence="2">Peripheral membrane protein</topology>
    </subcellularLocation>
</comment>
<feature type="chain" id="PRO_5002868798" description="Protein CyaE" evidence="3">
    <location>
        <begin position="23"/>
        <end position="508"/>
    </location>
</feature>
<dbReference type="InterPro" id="IPR003423">
    <property type="entry name" value="OMP_efflux"/>
</dbReference>
<keyword evidence="5" id="KW-1185">Reference proteome</keyword>
<keyword evidence="2" id="KW-0354">Hemolysis</keyword>
<dbReference type="Pfam" id="PF02321">
    <property type="entry name" value="OEP"/>
    <property type="match status" value="2"/>
</dbReference>
<protein>
    <recommendedName>
        <fullName evidence="2">Protein CyaE</fullName>
    </recommendedName>
</protein>
<dbReference type="SUPFAM" id="SSF56954">
    <property type="entry name" value="Outer membrane efflux proteins (OEP)"/>
    <property type="match status" value="1"/>
</dbReference>
<comment type="function">
    <text evidence="2">CyaE is necessary for transport of calmodulin-sensitive adenylate cyclase-hemolysin (cyclolysin).</text>
</comment>
<dbReference type="RefSeq" id="WP_012591196.1">
    <property type="nucleotide sequence ID" value="NC_011666.1"/>
</dbReference>
<evidence type="ECO:0000256" key="2">
    <source>
        <dbReference type="PIRNR" id="PIRNR001892"/>
    </source>
</evidence>
<dbReference type="GO" id="GO:0009279">
    <property type="term" value="C:cell outer membrane"/>
    <property type="evidence" value="ECO:0007669"/>
    <property type="project" value="UniProtKB-SubCell"/>
</dbReference>
<keyword evidence="2" id="KW-0813">Transport</keyword>
<evidence type="ECO:0000256" key="1">
    <source>
        <dbReference type="ARBA" id="ARBA00007613"/>
    </source>
</evidence>
<keyword evidence="2" id="KW-0472">Membrane</keyword>
<gene>
    <name evidence="4" type="ordered locus">Msil_2191</name>
</gene>
<sequence length="508" mass="52274">MRRLEGAIAFLWSLLLAGCATSAVDMAPERPDRPWTPAVTADGEMIAGERGVSAAKGGYLLPANPAISVMPAAPTFDPIKEYSLSELIDLAESRNPTTRIAWNDARRVALAAGIAQSAYLPRITASAIGGHQSSSGPETALGASFNNNGSASGSVSAVTLQWLLFDFGERGAVVDAAKQASLISNIAFTAAHQQVIYAVTQAFYAHAAAKARFATAAQSQKNAKAVQAAAEDRYKRGTGTVIEAAQAKQGTAQANLAVIQTTGGAQDAYFGLLTAMGISPLTKIRIADVSGRRLTPSMTTPVETLIAQSLSRRPDVQSAYAAQKASLAIVRASEAEFMPKVFLLANGTYNSGGLQVTALPSAGQQPPTVNINGSNLGGSVFAGVTIPLYDGGTRAAALGQARAEADSAEARLTRVQEEAVRQIVLAENTLRTGLSAYSAAQSLATAARTTFDAALAAYRSGVGSITDLTLAQTQLLQAQNASTDAYSAALTSAATLALATGALGAAPR</sequence>
<evidence type="ECO:0000256" key="3">
    <source>
        <dbReference type="SAM" id="SignalP"/>
    </source>
</evidence>
<proteinExistence type="inferred from homology"/>
<feature type="signal peptide" evidence="3">
    <location>
        <begin position="1"/>
        <end position="22"/>
    </location>
</feature>
<dbReference type="InterPro" id="IPR010131">
    <property type="entry name" value="MdtP/NodT-like"/>
</dbReference>
<dbReference type="STRING" id="395965.Msil_2191"/>